<dbReference type="Pfam" id="PF00024">
    <property type="entry name" value="PAN_1"/>
    <property type="match status" value="1"/>
</dbReference>
<dbReference type="InterPro" id="IPR003609">
    <property type="entry name" value="Pan_app"/>
</dbReference>
<feature type="domain" description="Fibrinogen C-terminal" evidence="3">
    <location>
        <begin position="131"/>
        <end position="350"/>
    </location>
</feature>
<dbReference type="GO" id="GO:0005615">
    <property type="term" value="C:extracellular space"/>
    <property type="evidence" value="ECO:0007669"/>
    <property type="project" value="TreeGrafter"/>
</dbReference>
<dbReference type="Gene3D" id="3.90.215.10">
    <property type="entry name" value="Gamma Fibrinogen, chain A, domain 1"/>
    <property type="match status" value="1"/>
</dbReference>
<dbReference type="EMBL" id="LSMT01000437">
    <property type="protein sequence ID" value="PFX17997.1"/>
    <property type="molecule type" value="Genomic_DNA"/>
</dbReference>
<dbReference type="FunFam" id="3.90.215.10:FF:000001">
    <property type="entry name" value="Tenascin isoform 1"/>
    <property type="match status" value="1"/>
</dbReference>
<comment type="caution">
    <text evidence="4">The sequence shown here is derived from an EMBL/GenBank/DDBJ whole genome shotgun (WGS) entry which is preliminary data.</text>
</comment>
<dbReference type="InterPro" id="IPR002181">
    <property type="entry name" value="Fibrinogen_a/b/g_C_dom"/>
</dbReference>
<dbReference type="PROSITE" id="PS50948">
    <property type="entry name" value="PAN"/>
    <property type="match status" value="1"/>
</dbReference>
<reference evidence="5" key="1">
    <citation type="journal article" date="2017" name="bioRxiv">
        <title>Comparative analysis of the genomes of Stylophora pistillata and Acropora digitifera provides evidence for extensive differences between species of corals.</title>
        <authorList>
            <person name="Voolstra C.R."/>
            <person name="Li Y."/>
            <person name="Liew Y.J."/>
            <person name="Baumgarten S."/>
            <person name="Zoccola D."/>
            <person name="Flot J.-F."/>
            <person name="Tambutte S."/>
            <person name="Allemand D."/>
            <person name="Aranda M."/>
        </authorList>
    </citation>
    <scope>NUCLEOTIDE SEQUENCE [LARGE SCALE GENOMIC DNA]</scope>
</reference>
<dbReference type="Pfam" id="PF00147">
    <property type="entry name" value="Fibrinogen_C"/>
    <property type="match status" value="1"/>
</dbReference>
<evidence type="ECO:0000256" key="1">
    <source>
        <dbReference type="ARBA" id="ARBA00023157"/>
    </source>
</evidence>
<evidence type="ECO:0000313" key="4">
    <source>
        <dbReference type="EMBL" id="PFX17997.1"/>
    </source>
</evidence>
<dbReference type="PANTHER" id="PTHR19143:SF458">
    <property type="entry name" value="FIBRINOGEN C-TERMINAL DOMAIN-CONTAINING PROTEIN-RELATED"/>
    <property type="match status" value="1"/>
</dbReference>
<dbReference type="NCBIfam" id="NF040941">
    <property type="entry name" value="GGGWT_bact"/>
    <property type="match status" value="1"/>
</dbReference>
<dbReference type="OrthoDB" id="5968395at2759"/>
<proteinExistence type="predicted"/>
<dbReference type="PANTHER" id="PTHR19143">
    <property type="entry name" value="FIBRINOGEN/TENASCIN/ANGIOPOEITIN"/>
    <property type="match status" value="1"/>
</dbReference>
<feature type="domain" description="Apple" evidence="2">
    <location>
        <begin position="19"/>
        <end position="107"/>
    </location>
</feature>
<sequence>MRRESGWRNGSLVWQGTVCWWSVAVNFAEAIKDRKLNGSIFKDFEVTSEISCQFECISEDRCLSYNFLPILGKSTSKCQLSDSDRFIGRENFTKEDGVLYRGIQGICEEEYPCKDNEICVADYRADTHFCKCVTGCPKNCYDYHQNGSTTDGVYWIYPDEEEPFQVLCDMTTNGGGWTVFQRRMDGSVDFYVDWESYKNGFGNLKGEFWLGNDYLHRLTTSANMLFRIDMEDYEGDRRFAKYTTFSVAGESDNYRVTIDGYRGTAGDSLLSKIKPIKNMQFTTKDRDNDVNSNANCAVNNKGGWWYNGCHNANPNGMFPGGSSGQGVTWQTFRGQEYSLKRTEIKLRPKFN</sequence>
<accession>A0A2B4RNS9</accession>
<dbReference type="InterPro" id="IPR020837">
    <property type="entry name" value="Fibrinogen_CS"/>
</dbReference>
<name>A0A2B4RNS9_STYPI</name>
<protein>
    <submittedName>
        <fullName evidence="4">Ficolin-1</fullName>
    </submittedName>
</protein>
<dbReference type="PROSITE" id="PS51406">
    <property type="entry name" value="FIBRINOGEN_C_2"/>
    <property type="match status" value="1"/>
</dbReference>
<dbReference type="CDD" id="cd00087">
    <property type="entry name" value="FReD"/>
    <property type="match status" value="1"/>
</dbReference>
<dbReference type="AlphaFoldDB" id="A0A2B4RNS9"/>
<dbReference type="PROSITE" id="PS00514">
    <property type="entry name" value="FIBRINOGEN_C_1"/>
    <property type="match status" value="1"/>
</dbReference>
<gene>
    <name evidence="4" type="primary">Fcn1</name>
    <name evidence="4" type="ORF">AWC38_SpisGene17676</name>
</gene>
<keyword evidence="1" id="KW-1015">Disulfide bond</keyword>
<dbReference type="SUPFAM" id="SSF56496">
    <property type="entry name" value="Fibrinogen C-terminal domain-like"/>
    <property type="match status" value="1"/>
</dbReference>
<dbReference type="InterPro" id="IPR050373">
    <property type="entry name" value="Fibrinogen_C-term_domain"/>
</dbReference>
<keyword evidence="5" id="KW-1185">Reference proteome</keyword>
<dbReference type="InterPro" id="IPR014716">
    <property type="entry name" value="Fibrinogen_a/b/g_C_1"/>
</dbReference>
<evidence type="ECO:0000259" key="2">
    <source>
        <dbReference type="PROSITE" id="PS50948"/>
    </source>
</evidence>
<organism evidence="4 5">
    <name type="scientific">Stylophora pistillata</name>
    <name type="common">Smooth cauliflower coral</name>
    <dbReference type="NCBI Taxonomy" id="50429"/>
    <lineage>
        <taxon>Eukaryota</taxon>
        <taxon>Metazoa</taxon>
        <taxon>Cnidaria</taxon>
        <taxon>Anthozoa</taxon>
        <taxon>Hexacorallia</taxon>
        <taxon>Scleractinia</taxon>
        <taxon>Astrocoeniina</taxon>
        <taxon>Pocilloporidae</taxon>
        <taxon>Stylophora</taxon>
    </lineage>
</organism>
<evidence type="ECO:0000313" key="5">
    <source>
        <dbReference type="Proteomes" id="UP000225706"/>
    </source>
</evidence>
<evidence type="ECO:0000259" key="3">
    <source>
        <dbReference type="PROSITE" id="PS51406"/>
    </source>
</evidence>
<dbReference type="SMART" id="SM00186">
    <property type="entry name" value="FBG"/>
    <property type="match status" value="1"/>
</dbReference>
<dbReference type="Proteomes" id="UP000225706">
    <property type="component" value="Unassembled WGS sequence"/>
</dbReference>
<dbReference type="InterPro" id="IPR036056">
    <property type="entry name" value="Fibrinogen-like_C"/>
</dbReference>